<dbReference type="CDD" id="cd09160">
    <property type="entry name" value="PLDc_SMU_988_like_2"/>
    <property type="match status" value="1"/>
</dbReference>
<evidence type="ECO:0000256" key="8">
    <source>
        <dbReference type="ARBA" id="ARBA00023098"/>
    </source>
</evidence>
<keyword evidence="3" id="KW-0444">Lipid biosynthesis</keyword>
<sequence length="511" mass="59610">MRSLFGKIFNKIFSRFTITLVFILIQLYYFFVLVFKLAYYAKWISIGFTVVAVILALFIIWRDYNPAYKIGWILLICLLPIMGVPLYLLFGNKRPAKLLKRRIDPMEQIHRDDLKQEDDIRNIASPRLQRTCSYISEKGPYPAWKNTRTKYYPVGDDMFEDMLKDLAKAEHFIFMEYFIFSKGWLWEKVFAILKEKSAAGLDVRIIYDDIGTMAKIPKHFEKLLKENNIKVMSFNKMRPILSLVYNNRDHRKITVIDGYIGYTGGANIADEYANKIVRFGHWKDSGVRMYGDAVWNLTVMFLNMWNSFIKTDVGYDVFQPHVWHPESFKTDGIVQPYSDTPLDDENLGENVYLEILNQAEDYVFIYTPYLIIDNEMQTALTLAAKRGVDVRLVTPGIPDKPLIYTLSRSYYEPLIKAGVRIYEYTPGFIHAKSFVSDDRVAVVGTINMDYRSLFLHFECGALLIENSAIEDIRNDCIETFQRSYEITAEDRKRFFFGRLLAAVLRVFGPVL</sequence>
<dbReference type="Pfam" id="PF13091">
    <property type="entry name" value="PLDc_2"/>
    <property type="match status" value="2"/>
</dbReference>
<dbReference type="InterPro" id="IPR022924">
    <property type="entry name" value="Cardiolipin_synthase"/>
</dbReference>
<keyword evidence="9 13" id="KW-0472">Membrane</keyword>
<dbReference type="Gene3D" id="3.30.870.10">
    <property type="entry name" value="Endonuclease Chain A"/>
    <property type="match status" value="2"/>
</dbReference>
<evidence type="ECO:0000256" key="1">
    <source>
        <dbReference type="ARBA" id="ARBA00004651"/>
    </source>
</evidence>
<dbReference type="GO" id="GO:0032049">
    <property type="term" value="P:cardiolipin biosynthetic process"/>
    <property type="evidence" value="ECO:0007669"/>
    <property type="project" value="UniProtKB-UniRule"/>
</dbReference>
<keyword evidence="7 13" id="KW-1133">Transmembrane helix</keyword>
<dbReference type="InterPro" id="IPR025202">
    <property type="entry name" value="PLD-like_dom"/>
</dbReference>
<feature type="domain" description="PLD phosphodiesterase" evidence="14">
    <location>
        <begin position="425"/>
        <end position="452"/>
    </location>
</feature>
<keyword evidence="5 13" id="KW-0812">Transmembrane</keyword>
<evidence type="ECO:0000256" key="6">
    <source>
        <dbReference type="ARBA" id="ARBA00022737"/>
    </source>
</evidence>
<dbReference type="PANTHER" id="PTHR21248:SF22">
    <property type="entry name" value="PHOSPHOLIPASE D"/>
    <property type="match status" value="1"/>
</dbReference>
<evidence type="ECO:0000313" key="16">
    <source>
        <dbReference type="Proteomes" id="UP000295500"/>
    </source>
</evidence>
<evidence type="ECO:0000256" key="7">
    <source>
        <dbReference type="ARBA" id="ARBA00022989"/>
    </source>
</evidence>
<gene>
    <name evidence="15" type="ORF">EV211_11730</name>
</gene>
<comment type="subcellular location">
    <subcellularLocation>
        <location evidence="1">Cell membrane</location>
        <topology evidence="1">Multi-pass membrane protein</topology>
    </subcellularLocation>
</comment>
<evidence type="ECO:0000256" key="3">
    <source>
        <dbReference type="ARBA" id="ARBA00022516"/>
    </source>
</evidence>
<dbReference type="InterPro" id="IPR027379">
    <property type="entry name" value="CLS_N"/>
</dbReference>
<dbReference type="EC" id="2.7.8.-" evidence="12"/>
<evidence type="ECO:0000259" key="14">
    <source>
        <dbReference type="PROSITE" id="PS50035"/>
    </source>
</evidence>
<accession>A0A4R6Q274</accession>
<organism evidence="15 16">
    <name type="scientific">Aminicella lysinilytica</name>
    <dbReference type="NCBI Taxonomy" id="433323"/>
    <lineage>
        <taxon>Bacteria</taxon>
        <taxon>Bacillati</taxon>
        <taxon>Bacillota</taxon>
        <taxon>Clostridia</taxon>
        <taxon>Peptostreptococcales</taxon>
        <taxon>Anaerovoracaceae</taxon>
        <taxon>Aminicella</taxon>
    </lineage>
</organism>
<name>A0A4R6Q274_9FIRM</name>
<evidence type="ECO:0000256" key="11">
    <source>
        <dbReference type="ARBA" id="ARBA00023264"/>
    </source>
</evidence>
<dbReference type="AlphaFoldDB" id="A0A4R6Q274"/>
<keyword evidence="2" id="KW-1003">Cell membrane</keyword>
<evidence type="ECO:0000256" key="12">
    <source>
        <dbReference type="NCBIfam" id="TIGR04265"/>
    </source>
</evidence>
<dbReference type="EMBL" id="SNXO01000017">
    <property type="protein sequence ID" value="TDP56316.1"/>
    <property type="molecule type" value="Genomic_DNA"/>
</dbReference>
<dbReference type="SUPFAM" id="SSF56024">
    <property type="entry name" value="Phospholipase D/nuclease"/>
    <property type="match status" value="2"/>
</dbReference>
<keyword evidence="6" id="KW-0677">Repeat</keyword>
<proteinExistence type="predicted"/>
<evidence type="ECO:0000256" key="9">
    <source>
        <dbReference type="ARBA" id="ARBA00023136"/>
    </source>
</evidence>
<evidence type="ECO:0000256" key="10">
    <source>
        <dbReference type="ARBA" id="ARBA00023209"/>
    </source>
</evidence>
<dbReference type="Pfam" id="PF13396">
    <property type="entry name" value="PLDc_N"/>
    <property type="match status" value="1"/>
</dbReference>
<keyword evidence="10" id="KW-0594">Phospholipid biosynthesis</keyword>
<dbReference type="Proteomes" id="UP000295500">
    <property type="component" value="Unassembled WGS sequence"/>
</dbReference>
<dbReference type="PANTHER" id="PTHR21248">
    <property type="entry name" value="CARDIOLIPIN SYNTHASE"/>
    <property type="match status" value="1"/>
</dbReference>
<feature type="transmembrane region" description="Helical" evidence="13">
    <location>
        <begin position="37"/>
        <end position="60"/>
    </location>
</feature>
<dbReference type="NCBIfam" id="TIGR04265">
    <property type="entry name" value="bac_cardiolipin"/>
    <property type="match status" value="1"/>
</dbReference>
<dbReference type="InterPro" id="IPR001736">
    <property type="entry name" value="PLipase_D/transphosphatidylase"/>
</dbReference>
<protein>
    <recommendedName>
        <fullName evidence="12">Cardiolipin synthase</fullName>
        <ecNumber evidence="12">2.7.8.-</ecNumber>
    </recommendedName>
</protein>
<feature type="domain" description="PLD phosphodiesterase" evidence="14">
    <location>
        <begin position="245"/>
        <end position="272"/>
    </location>
</feature>
<keyword evidence="11" id="KW-1208">Phospholipid metabolism</keyword>
<feature type="transmembrane region" description="Helical" evidence="13">
    <location>
        <begin position="12"/>
        <end position="31"/>
    </location>
</feature>
<keyword evidence="4" id="KW-0808">Transferase</keyword>
<comment type="caution">
    <text evidence="15">The sequence shown here is derived from an EMBL/GenBank/DDBJ whole genome shotgun (WGS) entry which is preliminary data.</text>
</comment>
<dbReference type="CDD" id="cd09154">
    <property type="entry name" value="PLDc_SMU_988_like_1"/>
    <property type="match status" value="1"/>
</dbReference>
<dbReference type="OrthoDB" id="9762009at2"/>
<dbReference type="PROSITE" id="PS50035">
    <property type="entry name" value="PLD"/>
    <property type="match status" value="2"/>
</dbReference>
<dbReference type="GO" id="GO:0005886">
    <property type="term" value="C:plasma membrane"/>
    <property type="evidence" value="ECO:0007669"/>
    <property type="project" value="UniProtKB-SubCell"/>
</dbReference>
<dbReference type="GO" id="GO:0008808">
    <property type="term" value="F:cardiolipin synthase activity"/>
    <property type="evidence" value="ECO:0007669"/>
    <property type="project" value="UniProtKB-UniRule"/>
</dbReference>
<keyword evidence="16" id="KW-1185">Reference proteome</keyword>
<keyword evidence="8" id="KW-0443">Lipid metabolism</keyword>
<dbReference type="SMART" id="SM00155">
    <property type="entry name" value="PLDc"/>
    <property type="match status" value="2"/>
</dbReference>
<evidence type="ECO:0000256" key="2">
    <source>
        <dbReference type="ARBA" id="ARBA00022475"/>
    </source>
</evidence>
<reference evidence="15 16" key="1">
    <citation type="submission" date="2019-03" db="EMBL/GenBank/DDBJ databases">
        <title>Genomic Encyclopedia of Type Strains, Phase IV (KMG-IV): sequencing the most valuable type-strain genomes for metagenomic binning, comparative biology and taxonomic classification.</title>
        <authorList>
            <person name="Goeker M."/>
        </authorList>
    </citation>
    <scope>NUCLEOTIDE SEQUENCE [LARGE SCALE GENOMIC DNA]</scope>
    <source>
        <strain evidence="15 16">DSM 28287</strain>
    </source>
</reference>
<evidence type="ECO:0000256" key="13">
    <source>
        <dbReference type="SAM" id="Phobius"/>
    </source>
</evidence>
<feature type="transmembrane region" description="Helical" evidence="13">
    <location>
        <begin position="72"/>
        <end position="90"/>
    </location>
</feature>
<dbReference type="RefSeq" id="WP_133528455.1">
    <property type="nucleotide sequence ID" value="NZ_SNXO01000017.1"/>
</dbReference>
<evidence type="ECO:0000313" key="15">
    <source>
        <dbReference type="EMBL" id="TDP56316.1"/>
    </source>
</evidence>
<evidence type="ECO:0000256" key="4">
    <source>
        <dbReference type="ARBA" id="ARBA00022679"/>
    </source>
</evidence>
<evidence type="ECO:0000256" key="5">
    <source>
        <dbReference type="ARBA" id="ARBA00022692"/>
    </source>
</evidence>